<sequence>MLASVLFSAMDGADENTMRNVSSKLSLAVVIVFIITPQSLLIYFVSYQYSVTFAYAGVDLSCALALLIS</sequence>
<keyword evidence="1" id="KW-1133">Transmembrane helix</keyword>
<feature type="transmembrane region" description="Helical" evidence="1">
    <location>
        <begin position="51"/>
        <end position="68"/>
    </location>
</feature>
<dbReference type="AlphaFoldDB" id="F9RQF1"/>
<feature type="transmembrane region" description="Helical" evidence="1">
    <location>
        <begin position="25"/>
        <end position="45"/>
    </location>
</feature>
<comment type="caution">
    <text evidence="2">The sequence shown here is derived from an EMBL/GenBank/DDBJ whole genome shotgun (WGS) entry which is preliminary data.</text>
</comment>
<evidence type="ECO:0000256" key="1">
    <source>
        <dbReference type="SAM" id="Phobius"/>
    </source>
</evidence>
<dbReference type="EMBL" id="AFWE01000161">
    <property type="protein sequence ID" value="EGU34228.1"/>
    <property type="molecule type" value="Genomic_DNA"/>
</dbReference>
<evidence type="ECO:0000313" key="3">
    <source>
        <dbReference type="Proteomes" id="UP000004349"/>
    </source>
</evidence>
<gene>
    <name evidence="2" type="ORF">VIS19158_01974</name>
</gene>
<proteinExistence type="predicted"/>
<reference evidence="2 3" key="1">
    <citation type="journal article" date="2012" name="Int. J. Syst. Evol. Microbiol.">
        <title>Vibrio caribbeanicus sp. nov., isolated from the marine sponge Scleritoderma cyanea.</title>
        <authorList>
            <person name="Hoffmann M."/>
            <person name="Monday S.R."/>
            <person name="Allard M.W."/>
            <person name="Strain E.A."/>
            <person name="Whittaker P."/>
            <person name="Naum M."/>
            <person name="McCarthy P.J."/>
            <person name="Lopez J.V."/>
            <person name="Fischer M."/>
            <person name="Brown E.W."/>
        </authorList>
    </citation>
    <scope>NUCLEOTIDE SEQUENCE [LARGE SCALE GENOMIC DNA]</scope>
    <source>
        <strain evidence="2 3">LMG 19158</strain>
    </source>
</reference>
<dbReference type="Proteomes" id="UP000004349">
    <property type="component" value="Unassembled WGS sequence"/>
</dbReference>
<evidence type="ECO:0000313" key="2">
    <source>
        <dbReference type="EMBL" id="EGU34228.1"/>
    </source>
</evidence>
<accession>F9RQF1</accession>
<protein>
    <submittedName>
        <fullName evidence="2">Uncharacterized protein</fullName>
    </submittedName>
</protein>
<organism evidence="2 3">
    <name type="scientific">Vibrio scophthalmi LMG 19158</name>
    <dbReference type="NCBI Taxonomy" id="870967"/>
    <lineage>
        <taxon>Bacteria</taxon>
        <taxon>Pseudomonadati</taxon>
        <taxon>Pseudomonadota</taxon>
        <taxon>Gammaproteobacteria</taxon>
        <taxon>Vibrionales</taxon>
        <taxon>Vibrionaceae</taxon>
        <taxon>Vibrio</taxon>
    </lineage>
</organism>
<keyword evidence="1" id="KW-0812">Transmembrane</keyword>
<name>F9RQF1_9VIBR</name>
<dbReference type="eggNOG" id="ENOG503249J">
    <property type="taxonomic scope" value="Bacteria"/>
</dbReference>
<keyword evidence="1" id="KW-0472">Membrane</keyword>